<evidence type="ECO:0000313" key="3">
    <source>
        <dbReference type="Proteomes" id="UP000222531"/>
    </source>
</evidence>
<comment type="caution">
    <text evidence="2">The sequence shown here is derived from an EMBL/GenBank/DDBJ whole genome shotgun (WGS) entry which is preliminary data.</text>
</comment>
<sequence>MKRRSWGRGAAATVGVAALFLTIGGSVTAAAPPEAAPAPHPQRVAAVAPHPVWDTGIDIPPNTTFGTIVACPAGEVISGGGGRADVPYSLSVSDSYQEEGANSWVWAGKNVSSRTVKVKALTICTRP</sequence>
<reference evidence="2 3" key="1">
    <citation type="journal article" date="2017" name="Biochemistry">
        <title>Identification of the Biosynthetic Pathway for the Antibiotic Bicyclomycin.</title>
        <authorList>
            <person name="Patteson J."/>
            <person name="Cai W."/>
            <person name="Johnson R.A."/>
            <person name="Santa Maria K."/>
            <person name="Li B."/>
        </authorList>
    </citation>
    <scope>NUCLEOTIDE SEQUENCE [LARGE SCALE GENOMIC DNA]</scope>
    <source>
        <strain evidence="2 3">ATCC 21532</strain>
    </source>
</reference>
<dbReference type="AlphaFoldDB" id="A0A2G1XK19"/>
<name>A0A2G1XK19_STRCJ</name>
<evidence type="ECO:0000313" key="2">
    <source>
        <dbReference type="EMBL" id="PHQ51489.1"/>
    </source>
</evidence>
<proteinExistence type="predicted"/>
<dbReference type="EMBL" id="NHZO01000145">
    <property type="protein sequence ID" value="PHQ51489.1"/>
    <property type="molecule type" value="Genomic_DNA"/>
</dbReference>
<keyword evidence="3" id="KW-1185">Reference proteome</keyword>
<protein>
    <submittedName>
        <fullName evidence="2">Uncharacterized protein</fullName>
    </submittedName>
</protein>
<accession>A0A2G1XK19</accession>
<feature type="chain" id="PRO_5044380995" evidence="1">
    <location>
        <begin position="30"/>
        <end position="127"/>
    </location>
</feature>
<gene>
    <name evidence="2" type="ORF">BLA24_13340</name>
</gene>
<dbReference type="RefSeq" id="WP_099199198.1">
    <property type="nucleotide sequence ID" value="NZ_NHZO01000145.1"/>
</dbReference>
<keyword evidence="1" id="KW-0732">Signal</keyword>
<dbReference type="Proteomes" id="UP000222531">
    <property type="component" value="Unassembled WGS sequence"/>
</dbReference>
<evidence type="ECO:0000256" key="1">
    <source>
        <dbReference type="SAM" id="SignalP"/>
    </source>
</evidence>
<organism evidence="2 3">
    <name type="scientific">Streptomyces cinnamoneus</name>
    <name type="common">Streptoverticillium cinnamoneum</name>
    <dbReference type="NCBI Taxonomy" id="53446"/>
    <lineage>
        <taxon>Bacteria</taxon>
        <taxon>Bacillati</taxon>
        <taxon>Actinomycetota</taxon>
        <taxon>Actinomycetes</taxon>
        <taxon>Kitasatosporales</taxon>
        <taxon>Streptomycetaceae</taxon>
        <taxon>Streptomyces</taxon>
        <taxon>Streptomyces cinnamoneus group</taxon>
    </lineage>
</organism>
<feature type="signal peptide" evidence="1">
    <location>
        <begin position="1"/>
        <end position="29"/>
    </location>
</feature>